<keyword evidence="3" id="KW-0472">Membrane</keyword>
<dbReference type="GO" id="GO:0016020">
    <property type="term" value="C:membrane"/>
    <property type="evidence" value="ECO:0007669"/>
    <property type="project" value="UniProtKB-SubCell"/>
</dbReference>
<evidence type="ECO:0000256" key="2">
    <source>
        <dbReference type="ARBA" id="ARBA00022729"/>
    </source>
</evidence>
<dbReference type="Gene3D" id="2.60.40.10">
    <property type="entry name" value="Immunoglobulins"/>
    <property type="match status" value="2"/>
</dbReference>
<dbReference type="AlphaFoldDB" id="A0A8C9WLP3"/>
<comment type="subcellular location">
    <subcellularLocation>
        <location evidence="1">Membrane</location>
    </subcellularLocation>
</comment>
<accession>A0A8C9WLP3</accession>
<dbReference type="Proteomes" id="UP000694397">
    <property type="component" value="Chromosome 14"/>
</dbReference>
<reference evidence="5 6" key="1">
    <citation type="submission" date="2019-04" db="EMBL/GenBank/DDBJ databases">
        <authorList>
            <consortium name="Wellcome Sanger Institute Data Sharing"/>
        </authorList>
    </citation>
    <scope>NUCLEOTIDE SEQUENCE [LARGE SCALE GENOMIC DNA]</scope>
</reference>
<keyword evidence="6" id="KW-1185">Reference proteome</keyword>
<dbReference type="Ensembl" id="ENSSFOT00015054022.1">
    <property type="protein sequence ID" value="ENSSFOP00015078473.1"/>
    <property type="gene ID" value="ENSSFOG00015028248.1"/>
</dbReference>
<dbReference type="PANTHER" id="PTHR12080:SF48">
    <property type="entry name" value="IMMUNOGLOBULIN SUBTYPE DOMAIN-CONTAINING PROTEIN"/>
    <property type="match status" value="1"/>
</dbReference>
<evidence type="ECO:0000256" key="1">
    <source>
        <dbReference type="ARBA" id="ARBA00004370"/>
    </source>
</evidence>
<evidence type="ECO:0000256" key="3">
    <source>
        <dbReference type="ARBA" id="ARBA00023136"/>
    </source>
</evidence>
<evidence type="ECO:0000313" key="6">
    <source>
        <dbReference type="Proteomes" id="UP000694397"/>
    </source>
</evidence>
<name>A0A8C9WLP3_SCLFO</name>
<sequence length="222" mass="25112">DRLEQLYVLLKEPLISAGQHVMYSRRNGEVTLTPAVNGTFEEILWKWNGDKAVEFAPDEGLTEYRKFKGRTTLNTQTGKLTIRNLQKTDSGRYKAEHLSNYGSAFVQCLLLRPLVCDSLHLCVSCVDAVTRPTVQCEQRDSVGILRCHSEGEMGKYRWEGPNDLLRNWTDQPIELQVSSSDSAYTCVVKNPVSEESSEAFPAERCFKGEQRSSCSQMFDSES</sequence>
<dbReference type="InterPro" id="IPR015631">
    <property type="entry name" value="CD2/SLAM_rcpt"/>
</dbReference>
<evidence type="ECO:0000256" key="4">
    <source>
        <dbReference type="ARBA" id="ARBA00023180"/>
    </source>
</evidence>
<evidence type="ECO:0000313" key="5">
    <source>
        <dbReference type="Ensembl" id="ENSSFOP00015078473.1"/>
    </source>
</evidence>
<dbReference type="InterPro" id="IPR036179">
    <property type="entry name" value="Ig-like_dom_sf"/>
</dbReference>
<organism evidence="5 6">
    <name type="scientific">Scleropages formosus</name>
    <name type="common">Asian bonytongue</name>
    <name type="synonym">Osteoglossum formosum</name>
    <dbReference type="NCBI Taxonomy" id="113540"/>
    <lineage>
        <taxon>Eukaryota</taxon>
        <taxon>Metazoa</taxon>
        <taxon>Chordata</taxon>
        <taxon>Craniata</taxon>
        <taxon>Vertebrata</taxon>
        <taxon>Euteleostomi</taxon>
        <taxon>Actinopterygii</taxon>
        <taxon>Neopterygii</taxon>
        <taxon>Teleostei</taxon>
        <taxon>Osteoglossocephala</taxon>
        <taxon>Osteoglossomorpha</taxon>
        <taxon>Osteoglossiformes</taxon>
        <taxon>Osteoglossidae</taxon>
        <taxon>Scleropages</taxon>
    </lineage>
</organism>
<reference evidence="5" key="3">
    <citation type="submission" date="2025-09" db="UniProtKB">
        <authorList>
            <consortium name="Ensembl"/>
        </authorList>
    </citation>
    <scope>IDENTIFICATION</scope>
</reference>
<keyword evidence="2" id="KW-0732">Signal</keyword>
<dbReference type="InterPro" id="IPR013783">
    <property type="entry name" value="Ig-like_fold"/>
</dbReference>
<dbReference type="GeneTree" id="ENSGT01130000279479"/>
<reference evidence="5" key="2">
    <citation type="submission" date="2025-08" db="UniProtKB">
        <authorList>
            <consortium name="Ensembl"/>
        </authorList>
    </citation>
    <scope>IDENTIFICATION</scope>
</reference>
<dbReference type="SUPFAM" id="SSF48726">
    <property type="entry name" value="Immunoglobulin"/>
    <property type="match status" value="2"/>
</dbReference>
<proteinExistence type="predicted"/>
<evidence type="ECO:0008006" key="7">
    <source>
        <dbReference type="Google" id="ProtNLM"/>
    </source>
</evidence>
<keyword evidence="4" id="KW-0325">Glycoprotein</keyword>
<dbReference type="OrthoDB" id="9427418at2759"/>
<dbReference type="PANTHER" id="PTHR12080">
    <property type="entry name" value="SIGNALING LYMPHOCYTIC ACTIVATION MOLECULE"/>
    <property type="match status" value="1"/>
</dbReference>
<protein>
    <recommendedName>
        <fullName evidence="7">Ig-like domain-containing protein</fullName>
    </recommendedName>
</protein>